<accession>A0ABW5G8P2</accession>
<dbReference type="InterPro" id="IPR011009">
    <property type="entry name" value="Kinase-like_dom_sf"/>
</dbReference>
<evidence type="ECO:0000313" key="2">
    <source>
        <dbReference type="Proteomes" id="UP001597419"/>
    </source>
</evidence>
<dbReference type="SUPFAM" id="SSF56112">
    <property type="entry name" value="Protein kinase-like (PK-like)"/>
    <property type="match status" value="1"/>
</dbReference>
<proteinExistence type="predicted"/>
<dbReference type="EMBL" id="JBHUKU010000002">
    <property type="protein sequence ID" value="MFD2457882.1"/>
    <property type="molecule type" value="Genomic_DNA"/>
</dbReference>
<sequence length="313" mass="33463">MTASVSARRGWHDLPEPVRDLVERELGGAVRRSLWQTPEFDGAIAARLELGGGGRAFVKALPADSPRAGGYRAEAAVTARLPPAAPVPRLLSFVDDDGWLVLAFADFDGTRPVLRPGSPDLSAVLAAFGALGRTLTPSPLPDVPAALEDLGPLLRGWRELAARPPDDLDPWAVRNLGSLVALETSWHPWAAGDTLLHNGIEPDSLVRTGPGRVLVTNWRYPARGAGWLDLVTLVPHLLDAGHAPADVDRLLRGRPVLSGVPGWAVTAFGVALAGYSEHAGRLPEPPATTGVRARQRRLAAAALRWLAHRTRWS</sequence>
<reference evidence="2" key="1">
    <citation type="journal article" date="2019" name="Int. J. Syst. Evol. Microbiol.">
        <title>The Global Catalogue of Microorganisms (GCM) 10K type strain sequencing project: providing services to taxonomists for standard genome sequencing and annotation.</title>
        <authorList>
            <consortium name="The Broad Institute Genomics Platform"/>
            <consortium name="The Broad Institute Genome Sequencing Center for Infectious Disease"/>
            <person name="Wu L."/>
            <person name="Ma J."/>
        </authorList>
    </citation>
    <scope>NUCLEOTIDE SEQUENCE [LARGE SCALE GENOMIC DNA]</scope>
    <source>
        <strain evidence="2">CGMCC 4.7643</strain>
    </source>
</reference>
<dbReference type="Proteomes" id="UP001597419">
    <property type="component" value="Unassembled WGS sequence"/>
</dbReference>
<organism evidence="1 2">
    <name type="scientific">Amycolatopsis samaneae</name>
    <dbReference type="NCBI Taxonomy" id="664691"/>
    <lineage>
        <taxon>Bacteria</taxon>
        <taxon>Bacillati</taxon>
        <taxon>Actinomycetota</taxon>
        <taxon>Actinomycetes</taxon>
        <taxon>Pseudonocardiales</taxon>
        <taxon>Pseudonocardiaceae</taxon>
        <taxon>Amycolatopsis</taxon>
    </lineage>
</organism>
<dbReference type="RefSeq" id="WP_345389680.1">
    <property type="nucleotide sequence ID" value="NZ_BAABHG010000003.1"/>
</dbReference>
<protein>
    <submittedName>
        <fullName evidence="1">Aminoglycoside phosphotransferase</fullName>
    </submittedName>
</protein>
<comment type="caution">
    <text evidence="1">The sequence shown here is derived from an EMBL/GenBank/DDBJ whole genome shotgun (WGS) entry which is preliminary data.</text>
</comment>
<name>A0ABW5G8P2_9PSEU</name>
<gene>
    <name evidence="1" type="ORF">ACFSYJ_04695</name>
</gene>
<keyword evidence="2" id="KW-1185">Reference proteome</keyword>
<evidence type="ECO:0000313" key="1">
    <source>
        <dbReference type="EMBL" id="MFD2457882.1"/>
    </source>
</evidence>